<comment type="caution">
    <text evidence="1">The sequence shown here is derived from an EMBL/GenBank/DDBJ whole genome shotgun (WGS) entry which is preliminary data.</text>
</comment>
<organism evidence="1 2">
    <name type="scientific">Dentiscutata erythropus</name>
    <dbReference type="NCBI Taxonomy" id="1348616"/>
    <lineage>
        <taxon>Eukaryota</taxon>
        <taxon>Fungi</taxon>
        <taxon>Fungi incertae sedis</taxon>
        <taxon>Mucoromycota</taxon>
        <taxon>Glomeromycotina</taxon>
        <taxon>Glomeromycetes</taxon>
        <taxon>Diversisporales</taxon>
        <taxon>Gigasporaceae</taxon>
        <taxon>Dentiscutata</taxon>
    </lineage>
</organism>
<accession>A0A9N9CVC7</accession>
<gene>
    <name evidence="1" type="ORF">DERYTH_LOCUS8259</name>
</gene>
<evidence type="ECO:0000313" key="1">
    <source>
        <dbReference type="EMBL" id="CAG8613371.1"/>
    </source>
</evidence>
<dbReference type="Proteomes" id="UP000789405">
    <property type="component" value="Unassembled WGS sequence"/>
</dbReference>
<protein>
    <submittedName>
        <fullName evidence="1">3440_t:CDS:1</fullName>
    </submittedName>
</protein>
<dbReference type="EMBL" id="CAJVPY010004219">
    <property type="protein sequence ID" value="CAG8613371.1"/>
    <property type="molecule type" value="Genomic_DNA"/>
</dbReference>
<dbReference type="AlphaFoldDB" id="A0A9N9CVC7"/>
<name>A0A9N9CVC7_9GLOM</name>
<sequence length="62" mass="7264">MPQKREVTDTLSLSYLSYRAYQAKASTQKSFFIPRDTKDITKLSQKDLQNQLEKNLRLLANE</sequence>
<keyword evidence="2" id="KW-1185">Reference proteome</keyword>
<reference evidence="1" key="1">
    <citation type="submission" date="2021-06" db="EMBL/GenBank/DDBJ databases">
        <authorList>
            <person name="Kallberg Y."/>
            <person name="Tangrot J."/>
            <person name="Rosling A."/>
        </authorList>
    </citation>
    <scope>NUCLEOTIDE SEQUENCE</scope>
    <source>
        <strain evidence="1">MA453B</strain>
    </source>
</reference>
<evidence type="ECO:0000313" key="2">
    <source>
        <dbReference type="Proteomes" id="UP000789405"/>
    </source>
</evidence>
<dbReference type="OrthoDB" id="2370569at2759"/>
<proteinExistence type="predicted"/>